<evidence type="ECO:0000256" key="5">
    <source>
        <dbReference type="ARBA" id="ARBA00022705"/>
    </source>
</evidence>
<keyword evidence="6" id="KW-0238">DNA-binding</keyword>
<dbReference type="RefSeq" id="WP_267655975.1">
    <property type="nucleotide sequence ID" value="NZ_JAOVZR010000001.1"/>
</dbReference>
<sequence>MARSVSLAEVQTVKAARQTWLDTIIKGDCVAALEALPDNSVDVIFADPPYNLQLGGDLARPDQSVVDAVNDHWDQFESFAAYDAFTRAWLLACRRVLKPNGTIWVIGSYHNIFRVGTQLQDLGFWLLNDVVWRKTNPMPNFRGRRFQNAHETMIWASRDQSGKSYTFNYEAMKAANDDVQMRSDWLFPICTGAERLKGDDGKKVHPTQKPEALLARVLMASSKPGDVVLDPFFGSGTTGAVARRLGRHFVGIEREQDYIDAARARIDAVEPLGKNELTVLTGKRAEPRVAFNVLIEAGHVKPGDVLHDAKRRHKAIVRADGTLVADGQAGSIHKVGAHVQGLDACNGWTFWHVESADGLTLIDEFRATIRKEMARAG</sequence>
<dbReference type="Pfam" id="PF18755">
    <property type="entry name" value="RAMA"/>
    <property type="match status" value="1"/>
</dbReference>
<comment type="caution">
    <text evidence="11">The sequence shown here is derived from an EMBL/GenBank/DDBJ whole genome shotgun (WGS) entry which is preliminary data.</text>
</comment>
<keyword evidence="3" id="KW-0808">Transferase</keyword>
<dbReference type="InterPro" id="IPR002052">
    <property type="entry name" value="DNA_methylase_N6_adenine_CS"/>
</dbReference>
<evidence type="ECO:0000256" key="6">
    <source>
        <dbReference type="ARBA" id="ARBA00023125"/>
    </source>
</evidence>
<comment type="similarity">
    <text evidence="1 8">Belongs to the N(4)/N(6)-methyltransferase family.</text>
</comment>
<dbReference type="PANTHER" id="PTHR13370">
    <property type="entry name" value="RNA METHYLASE-RELATED"/>
    <property type="match status" value="1"/>
</dbReference>
<dbReference type="PROSITE" id="PS00092">
    <property type="entry name" value="N6_MTASE"/>
    <property type="match status" value="1"/>
</dbReference>
<feature type="domain" description="DNA methylase N-4/N-6" evidence="9">
    <location>
        <begin position="41"/>
        <end position="262"/>
    </location>
</feature>
<dbReference type="InterPro" id="IPR001091">
    <property type="entry name" value="RM_Methyltransferase"/>
</dbReference>
<protein>
    <recommendedName>
        <fullName evidence="8">Methyltransferase</fullName>
        <ecNumber evidence="8">2.1.1.-</ecNumber>
    </recommendedName>
</protein>
<dbReference type="Gene3D" id="3.40.50.150">
    <property type="entry name" value="Vaccinia Virus protein VP39"/>
    <property type="match status" value="1"/>
</dbReference>
<comment type="catalytic activity">
    <reaction evidence="7">
        <text>a 2'-deoxyadenosine in DNA + S-adenosyl-L-methionine = an N(6)-methyl-2'-deoxyadenosine in DNA + S-adenosyl-L-homocysteine + H(+)</text>
        <dbReference type="Rhea" id="RHEA:15197"/>
        <dbReference type="Rhea" id="RHEA-COMP:12418"/>
        <dbReference type="Rhea" id="RHEA-COMP:12419"/>
        <dbReference type="ChEBI" id="CHEBI:15378"/>
        <dbReference type="ChEBI" id="CHEBI:57856"/>
        <dbReference type="ChEBI" id="CHEBI:59789"/>
        <dbReference type="ChEBI" id="CHEBI:90615"/>
        <dbReference type="ChEBI" id="CHEBI:90616"/>
        <dbReference type="EC" id="2.1.1.72"/>
    </reaction>
</comment>
<evidence type="ECO:0000256" key="4">
    <source>
        <dbReference type="ARBA" id="ARBA00022691"/>
    </source>
</evidence>
<dbReference type="InterPro" id="IPR040843">
    <property type="entry name" value="RAMA"/>
</dbReference>
<evidence type="ECO:0000313" key="11">
    <source>
        <dbReference type="EMBL" id="MCY0150545.1"/>
    </source>
</evidence>
<keyword evidence="5" id="KW-0235">DNA replication</keyword>
<keyword evidence="12" id="KW-1185">Reference proteome</keyword>
<evidence type="ECO:0000256" key="7">
    <source>
        <dbReference type="ARBA" id="ARBA00047942"/>
    </source>
</evidence>
<reference evidence="11" key="1">
    <citation type="submission" date="2022-10" db="EMBL/GenBank/DDBJ databases">
        <title>Hoeflea sp. G2-23, isolated from marine algae.</title>
        <authorList>
            <person name="Kristyanto S."/>
            <person name="Kim J.M."/>
            <person name="Jeon C.O."/>
        </authorList>
    </citation>
    <scope>NUCLEOTIDE SEQUENCE</scope>
    <source>
        <strain evidence="11">G2-23</strain>
    </source>
</reference>
<dbReference type="PRINTS" id="PR00508">
    <property type="entry name" value="S21N4MTFRASE"/>
</dbReference>
<feature type="domain" description="RAMA" evidence="10">
    <location>
        <begin position="280"/>
        <end position="374"/>
    </location>
</feature>
<proteinExistence type="inferred from homology"/>
<evidence type="ECO:0000259" key="9">
    <source>
        <dbReference type="Pfam" id="PF01555"/>
    </source>
</evidence>
<dbReference type="EC" id="2.1.1.-" evidence="8"/>
<evidence type="ECO:0000259" key="10">
    <source>
        <dbReference type="Pfam" id="PF18755"/>
    </source>
</evidence>
<dbReference type="EMBL" id="JAOVZR010000001">
    <property type="protein sequence ID" value="MCY0150545.1"/>
    <property type="molecule type" value="Genomic_DNA"/>
</dbReference>
<gene>
    <name evidence="11" type="ORF">OEG84_23275</name>
</gene>
<dbReference type="PANTHER" id="PTHR13370:SF3">
    <property type="entry name" value="TRNA (GUANINE(10)-N2)-METHYLTRANSFERASE HOMOLOG"/>
    <property type="match status" value="1"/>
</dbReference>
<organism evidence="11 12">
    <name type="scientific">Hoeflea algicola</name>
    <dbReference type="NCBI Taxonomy" id="2983763"/>
    <lineage>
        <taxon>Bacteria</taxon>
        <taxon>Pseudomonadati</taxon>
        <taxon>Pseudomonadota</taxon>
        <taxon>Alphaproteobacteria</taxon>
        <taxon>Hyphomicrobiales</taxon>
        <taxon>Rhizobiaceae</taxon>
        <taxon>Hoeflea</taxon>
    </lineage>
</organism>
<keyword evidence="2" id="KW-0489">Methyltransferase</keyword>
<accession>A0ABT3ZFG3</accession>
<name>A0ABT3ZFG3_9HYPH</name>
<dbReference type="Proteomes" id="UP001073227">
    <property type="component" value="Unassembled WGS sequence"/>
</dbReference>
<dbReference type="SUPFAM" id="SSF53335">
    <property type="entry name" value="S-adenosyl-L-methionine-dependent methyltransferases"/>
    <property type="match status" value="1"/>
</dbReference>
<evidence type="ECO:0000256" key="8">
    <source>
        <dbReference type="RuleBase" id="RU362026"/>
    </source>
</evidence>
<evidence type="ECO:0000256" key="2">
    <source>
        <dbReference type="ARBA" id="ARBA00022603"/>
    </source>
</evidence>
<evidence type="ECO:0000256" key="3">
    <source>
        <dbReference type="ARBA" id="ARBA00022679"/>
    </source>
</evidence>
<dbReference type="InterPro" id="IPR029063">
    <property type="entry name" value="SAM-dependent_MTases_sf"/>
</dbReference>
<dbReference type="InterPro" id="IPR002941">
    <property type="entry name" value="DNA_methylase_N4/N6"/>
</dbReference>
<evidence type="ECO:0000313" key="12">
    <source>
        <dbReference type="Proteomes" id="UP001073227"/>
    </source>
</evidence>
<evidence type="ECO:0000256" key="1">
    <source>
        <dbReference type="ARBA" id="ARBA00006594"/>
    </source>
</evidence>
<dbReference type="Pfam" id="PF01555">
    <property type="entry name" value="N6_N4_Mtase"/>
    <property type="match status" value="1"/>
</dbReference>
<keyword evidence="4" id="KW-0949">S-adenosyl-L-methionine</keyword>